<dbReference type="GO" id="GO:0008270">
    <property type="term" value="F:zinc ion binding"/>
    <property type="evidence" value="ECO:0007669"/>
    <property type="project" value="UniProtKB-KW"/>
</dbReference>
<dbReference type="PROSITE" id="PS50158">
    <property type="entry name" value="ZF_CCHC"/>
    <property type="match status" value="1"/>
</dbReference>
<reference evidence="5" key="1">
    <citation type="submission" date="2016-04" db="EMBL/GenBank/DDBJ databases">
        <title>Cephalotus genome sequencing.</title>
        <authorList>
            <person name="Fukushima K."/>
            <person name="Hasebe M."/>
            <person name="Fang X."/>
        </authorList>
    </citation>
    <scope>NUCLEOTIDE SEQUENCE [LARGE SCALE GENOMIC DNA]</scope>
    <source>
        <strain evidence="5">cv. St1</strain>
    </source>
</reference>
<feature type="compositionally biased region" description="Polar residues" evidence="2">
    <location>
        <begin position="110"/>
        <end position="124"/>
    </location>
</feature>
<feature type="domain" description="CCHC-type" evidence="3">
    <location>
        <begin position="144"/>
        <end position="159"/>
    </location>
</feature>
<name>A0A1Q3DD83_CEPFO</name>
<dbReference type="EMBL" id="BDDD01006231">
    <property type="protein sequence ID" value="GAV90410.1"/>
    <property type="molecule type" value="Genomic_DNA"/>
</dbReference>
<feature type="region of interest" description="Disordered" evidence="2">
    <location>
        <begin position="66"/>
        <end position="126"/>
    </location>
</feature>
<dbReference type="Proteomes" id="UP000187406">
    <property type="component" value="Unassembled WGS sequence"/>
</dbReference>
<dbReference type="InterPro" id="IPR001878">
    <property type="entry name" value="Znf_CCHC"/>
</dbReference>
<evidence type="ECO:0000256" key="1">
    <source>
        <dbReference type="PROSITE-ProRule" id="PRU00047"/>
    </source>
</evidence>
<dbReference type="InterPro" id="IPR036875">
    <property type="entry name" value="Znf_CCHC_sf"/>
</dbReference>
<protein>
    <recommendedName>
        <fullName evidence="3">CCHC-type domain-containing protein</fullName>
    </recommendedName>
</protein>
<gene>
    <name evidence="4" type="ORF">CFOL_v3_33819</name>
</gene>
<evidence type="ECO:0000259" key="3">
    <source>
        <dbReference type="PROSITE" id="PS50158"/>
    </source>
</evidence>
<keyword evidence="1" id="KW-0479">Metal-binding</keyword>
<evidence type="ECO:0000313" key="4">
    <source>
        <dbReference type="EMBL" id="GAV90410.1"/>
    </source>
</evidence>
<dbReference type="GO" id="GO:0003676">
    <property type="term" value="F:nucleic acid binding"/>
    <property type="evidence" value="ECO:0007669"/>
    <property type="project" value="InterPro"/>
</dbReference>
<dbReference type="PANTHER" id="PTHR34482:SF36">
    <property type="entry name" value="RETROTRANSPOSON GAG DOMAIN-CONTAINING PROTEIN"/>
    <property type="match status" value="1"/>
</dbReference>
<dbReference type="PANTHER" id="PTHR34482">
    <property type="entry name" value="DNA DAMAGE-INDUCIBLE PROTEIN 1-LIKE"/>
    <property type="match status" value="1"/>
</dbReference>
<dbReference type="SUPFAM" id="SSF57756">
    <property type="entry name" value="Retrovirus zinc finger-like domains"/>
    <property type="match status" value="1"/>
</dbReference>
<evidence type="ECO:0000256" key="2">
    <source>
        <dbReference type="SAM" id="MobiDB-lite"/>
    </source>
</evidence>
<dbReference type="Gene3D" id="4.10.60.10">
    <property type="entry name" value="Zinc finger, CCHC-type"/>
    <property type="match status" value="1"/>
</dbReference>
<keyword evidence="5" id="KW-1185">Reference proteome</keyword>
<keyword evidence="1" id="KW-0863">Zinc-finger</keyword>
<sequence length="183" mass="20618">MTVAQYQTRFVEFSQHTPYLVEGEPKKIRRFLKGLRPDIRSKLLLLQLTSFVDIAERARILESDANDRKIERSRTQSRPAQSQRQGSNNPAGSTKSGNKNQGDFRRNNFRSRTPNRSGQQNSEGCTFCGRQNHNESECWKKTGKCMRCGSQEHMMRDCPMMRAQAHGQQGGAGVSGSIAAAQP</sequence>
<comment type="caution">
    <text evidence="4">The sequence shown here is derived from an EMBL/GenBank/DDBJ whole genome shotgun (WGS) entry which is preliminary data.</text>
</comment>
<accession>A0A1Q3DD83</accession>
<proteinExistence type="predicted"/>
<keyword evidence="1" id="KW-0862">Zinc</keyword>
<evidence type="ECO:0000313" key="5">
    <source>
        <dbReference type="Proteomes" id="UP000187406"/>
    </source>
</evidence>
<dbReference type="OrthoDB" id="1160537at2759"/>
<organism evidence="4 5">
    <name type="scientific">Cephalotus follicularis</name>
    <name type="common">Albany pitcher plant</name>
    <dbReference type="NCBI Taxonomy" id="3775"/>
    <lineage>
        <taxon>Eukaryota</taxon>
        <taxon>Viridiplantae</taxon>
        <taxon>Streptophyta</taxon>
        <taxon>Embryophyta</taxon>
        <taxon>Tracheophyta</taxon>
        <taxon>Spermatophyta</taxon>
        <taxon>Magnoliopsida</taxon>
        <taxon>eudicotyledons</taxon>
        <taxon>Gunneridae</taxon>
        <taxon>Pentapetalae</taxon>
        <taxon>rosids</taxon>
        <taxon>fabids</taxon>
        <taxon>Oxalidales</taxon>
        <taxon>Cephalotaceae</taxon>
        <taxon>Cephalotus</taxon>
    </lineage>
</organism>
<dbReference type="AlphaFoldDB" id="A0A1Q3DD83"/>
<dbReference type="InParanoid" id="A0A1Q3DD83"/>
<dbReference type="SMART" id="SM00343">
    <property type="entry name" value="ZnF_C2HC"/>
    <property type="match status" value="2"/>
</dbReference>
<feature type="compositionally biased region" description="Polar residues" evidence="2">
    <location>
        <begin position="76"/>
        <end position="101"/>
    </location>
</feature>